<dbReference type="WBParaSite" id="BXY_0872500.1">
    <property type="protein sequence ID" value="BXY_0872500.1"/>
    <property type="gene ID" value="BXY_0872500"/>
</dbReference>
<evidence type="ECO:0000313" key="2">
    <source>
        <dbReference type="WBParaSite" id="BXY_0872500.1"/>
    </source>
</evidence>
<name>A0A1I7S6T7_BURXY</name>
<reference evidence="2" key="1">
    <citation type="submission" date="2016-11" db="UniProtKB">
        <authorList>
            <consortium name="WormBaseParasite"/>
        </authorList>
    </citation>
    <scope>IDENTIFICATION</scope>
</reference>
<evidence type="ECO:0000313" key="1">
    <source>
        <dbReference type="Proteomes" id="UP000095284"/>
    </source>
</evidence>
<dbReference type="Proteomes" id="UP000095284">
    <property type="component" value="Unplaced"/>
</dbReference>
<proteinExistence type="predicted"/>
<protein>
    <submittedName>
        <fullName evidence="2">Uncharacterized protein</fullName>
    </submittedName>
</protein>
<sequence length="197" mass="21706">MLLFFSEGRERGNFFGTFGRFFSSAVLILQLEIAFFYQSRPALSTYHSLVSVFSSHSLGTPHRDERSRSLSTAKLVQCSLRWSNAELGRIQGVRARRRGNSNLLIIVGFEFVCEEVQGVPSAVARVAARLARPGDGHGGRHAPPPCLKGPGQACGRYGCGFEDYGRALTGYVLKYTRIKPLKRTQTPPSASQVPQMP</sequence>
<accession>A0A1I7S6T7</accession>
<organism evidence="1 2">
    <name type="scientific">Bursaphelenchus xylophilus</name>
    <name type="common">Pinewood nematode worm</name>
    <name type="synonym">Aphelenchoides xylophilus</name>
    <dbReference type="NCBI Taxonomy" id="6326"/>
    <lineage>
        <taxon>Eukaryota</taxon>
        <taxon>Metazoa</taxon>
        <taxon>Ecdysozoa</taxon>
        <taxon>Nematoda</taxon>
        <taxon>Chromadorea</taxon>
        <taxon>Rhabditida</taxon>
        <taxon>Tylenchina</taxon>
        <taxon>Tylenchomorpha</taxon>
        <taxon>Aphelenchoidea</taxon>
        <taxon>Aphelenchoididae</taxon>
        <taxon>Bursaphelenchus</taxon>
    </lineage>
</organism>
<dbReference type="AlphaFoldDB" id="A0A1I7S6T7"/>